<comment type="caution">
    <text evidence="2">The sequence shown here is derived from an EMBL/GenBank/DDBJ whole genome shotgun (WGS) entry which is preliminary data.</text>
</comment>
<reference evidence="2" key="1">
    <citation type="submission" date="2020-03" db="EMBL/GenBank/DDBJ databases">
        <title>A high-quality chromosome-level genome assembly of a woody plant with both climbing and erect habits, Rhamnella rubrinervis.</title>
        <authorList>
            <person name="Lu Z."/>
            <person name="Yang Y."/>
            <person name="Zhu X."/>
            <person name="Sun Y."/>
        </authorList>
    </citation>
    <scope>NUCLEOTIDE SEQUENCE</scope>
    <source>
        <strain evidence="2">BYM</strain>
        <tissue evidence="2">Leaf</tissue>
    </source>
</reference>
<feature type="transmembrane region" description="Helical" evidence="1">
    <location>
        <begin position="50"/>
        <end position="70"/>
    </location>
</feature>
<keyword evidence="1" id="KW-0812">Transmembrane</keyword>
<name>A0A8K0DSS2_9ROSA</name>
<dbReference type="Proteomes" id="UP000796880">
    <property type="component" value="Unassembled WGS sequence"/>
</dbReference>
<dbReference type="AlphaFoldDB" id="A0A8K0DSS2"/>
<gene>
    <name evidence="2" type="ORF">FNV43_RR21598</name>
</gene>
<keyword evidence="1" id="KW-1133">Transmembrane helix</keyword>
<organism evidence="2 3">
    <name type="scientific">Rhamnella rubrinervis</name>
    <dbReference type="NCBI Taxonomy" id="2594499"/>
    <lineage>
        <taxon>Eukaryota</taxon>
        <taxon>Viridiplantae</taxon>
        <taxon>Streptophyta</taxon>
        <taxon>Embryophyta</taxon>
        <taxon>Tracheophyta</taxon>
        <taxon>Spermatophyta</taxon>
        <taxon>Magnoliopsida</taxon>
        <taxon>eudicotyledons</taxon>
        <taxon>Gunneridae</taxon>
        <taxon>Pentapetalae</taxon>
        <taxon>rosids</taxon>
        <taxon>fabids</taxon>
        <taxon>Rosales</taxon>
        <taxon>Rhamnaceae</taxon>
        <taxon>rhamnoid group</taxon>
        <taxon>Rhamneae</taxon>
        <taxon>Rhamnella</taxon>
    </lineage>
</organism>
<evidence type="ECO:0000256" key="1">
    <source>
        <dbReference type="SAM" id="Phobius"/>
    </source>
</evidence>
<evidence type="ECO:0000313" key="3">
    <source>
        <dbReference type="Proteomes" id="UP000796880"/>
    </source>
</evidence>
<accession>A0A8K0DSS2</accession>
<keyword evidence="1" id="KW-0472">Membrane</keyword>
<dbReference type="EMBL" id="VOIH02000010">
    <property type="protein sequence ID" value="KAF3434513.1"/>
    <property type="molecule type" value="Genomic_DNA"/>
</dbReference>
<dbReference type="OrthoDB" id="1750606at2759"/>
<evidence type="ECO:0008006" key="4">
    <source>
        <dbReference type="Google" id="ProtNLM"/>
    </source>
</evidence>
<keyword evidence="3" id="KW-1185">Reference proteome</keyword>
<protein>
    <recommendedName>
        <fullName evidence="4">Zinc knuckle CX2CX4HX4C domain-containing protein</fullName>
    </recommendedName>
</protein>
<sequence length="358" mass="38860">MNSDPQSAHADLSFSIHTFLDWSVPVRSTLVKLIHFYSSSLSTASNVHRLGLVVTGIPTVFVAIAVFFSVCCQGLKHLQSWSWGWEVAVLERCGGCLLLWSSVGGLGDSKQSGHRPRCAVAAGWGGDRGAAVFYVVRGVVQSQHRSQLSCNSGRFCQELRTRIQNCGHCLLSLNLAEDRASFDPAWEMPVKDLNCSPGMDSMTEVHGLGFGNYQIGKQLISGGDRNSIGKNGNGIQIEEMNTNSTLAGETAMKNGGEVEAVYNKGGASMKTSFADVVNGNYGHYAWVLVDVDLARFVPEKLLLEITVDCIEVDLYFESFPDFCTSCHSVGHHVAKCKSVIGKTPPKVGVQGIEKRIRL</sequence>
<proteinExistence type="predicted"/>
<evidence type="ECO:0000313" key="2">
    <source>
        <dbReference type="EMBL" id="KAF3434513.1"/>
    </source>
</evidence>